<name>A0A3S4VFX2_9ACTO</name>
<dbReference type="RefSeq" id="WP_126416381.1">
    <property type="nucleotide sequence ID" value="NZ_LR134476.1"/>
</dbReference>
<accession>A0A3S4VFX2</accession>
<sequence>MKWMPENFHPFKARSQFNQMVPRELMRSLYRNPGRWALLADAWQPDSRQEPNSLRAYCATHGITTSIQLTCEDPRQYVVFACYDPKSSYARQHARRHNKKGD</sequence>
<dbReference type="KEGG" id="tbw:NCTC13354_00955"/>
<gene>
    <name evidence="1" type="ORF">NCTC13354_00955</name>
</gene>
<dbReference type="AlphaFoldDB" id="A0A3S4VFX2"/>
<proteinExistence type="predicted"/>
<evidence type="ECO:0000313" key="2">
    <source>
        <dbReference type="Proteomes" id="UP000269542"/>
    </source>
</evidence>
<dbReference type="Proteomes" id="UP000269542">
    <property type="component" value="Chromosome"/>
</dbReference>
<reference evidence="1 2" key="1">
    <citation type="submission" date="2018-12" db="EMBL/GenBank/DDBJ databases">
        <authorList>
            <consortium name="Pathogen Informatics"/>
        </authorList>
    </citation>
    <scope>NUCLEOTIDE SEQUENCE [LARGE SCALE GENOMIC DNA]</scope>
    <source>
        <strain evidence="1 2">NCTC13354</strain>
    </source>
</reference>
<dbReference type="EMBL" id="LR134476">
    <property type="protein sequence ID" value="VEI13244.1"/>
    <property type="molecule type" value="Genomic_DNA"/>
</dbReference>
<keyword evidence="2" id="KW-1185">Reference proteome</keyword>
<protein>
    <submittedName>
        <fullName evidence="1">Uncharacterized protein</fullName>
    </submittedName>
</protein>
<organism evidence="1 2">
    <name type="scientific">Trueperella bialowiezensis</name>
    <dbReference type="NCBI Taxonomy" id="312285"/>
    <lineage>
        <taxon>Bacteria</taxon>
        <taxon>Bacillati</taxon>
        <taxon>Actinomycetota</taxon>
        <taxon>Actinomycetes</taxon>
        <taxon>Actinomycetales</taxon>
        <taxon>Actinomycetaceae</taxon>
        <taxon>Trueperella</taxon>
    </lineage>
</organism>
<evidence type="ECO:0000313" key="1">
    <source>
        <dbReference type="EMBL" id="VEI13244.1"/>
    </source>
</evidence>